<keyword evidence="4" id="KW-0723">Serine/threonine-protein kinase</keyword>
<feature type="binding site" evidence="3">
    <location>
        <position position="131"/>
    </location>
    <ligand>
        <name>ATP</name>
        <dbReference type="ChEBI" id="CHEBI:30616"/>
    </ligand>
</feature>
<comment type="caution">
    <text evidence="7">The sequence shown here is derived from an EMBL/GenBank/DDBJ whole genome shotgun (WGS) entry which is preliminary data.</text>
</comment>
<keyword evidence="1 3" id="KW-0547">Nucleotide-binding</keyword>
<evidence type="ECO:0000259" key="6">
    <source>
        <dbReference type="PROSITE" id="PS50011"/>
    </source>
</evidence>
<protein>
    <recommendedName>
        <fullName evidence="6">Protein kinase domain-containing protein</fullName>
    </recommendedName>
</protein>
<dbReference type="PROSITE" id="PS00107">
    <property type="entry name" value="PROTEIN_KINASE_ATP"/>
    <property type="match status" value="1"/>
</dbReference>
<evidence type="ECO:0000256" key="5">
    <source>
        <dbReference type="SAM" id="MobiDB-lite"/>
    </source>
</evidence>
<feature type="compositionally biased region" description="Basic and acidic residues" evidence="5">
    <location>
        <begin position="54"/>
        <end position="74"/>
    </location>
</feature>
<dbReference type="SUPFAM" id="SSF56112">
    <property type="entry name" value="Protein kinase-like (PK-like)"/>
    <property type="match status" value="1"/>
</dbReference>
<keyword evidence="8" id="KW-1185">Reference proteome</keyword>
<organism evidence="7 8">
    <name type="scientific">Tritrichomonas musculus</name>
    <dbReference type="NCBI Taxonomy" id="1915356"/>
    <lineage>
        <taxon>Eukaryota</taxon>
        <taxon>Metamonada</taxon>
        <taxon>Parabasalia</taxon>
        <taxon>Tritrichomonadida</taxon>
        <taxon>Tritrichomonadidae</taxon>
        <taxon>Tritrichomonas</taxon>
    </lineage>
</organism>
<dbReference type="InterPro" id="IPR011009">
    <property type="entry name" value="Kinase-like_dom_sf"/>
</dbReference>
<dbReference type="PROSITE" id="PS50011">
    <property type="entry name" value="PROTEIN_KINASE_DOM"/>
    <property type="match status" value="1"/>
</dbReference>
<dbReference type="Pfam" id="PF00069">
    <property type="entry name" value="Pkinase"/>
    <property type="match status" value="1"/>
</dbReference>
<dbReference type="SMART" id="SM00220">
    <property type="entry name" value="S_TKc"/>
    <property type="match status" value="1"/>
</dbReference>
<dbReference type="InterPro" id="IPR051681">
    <property type="entry name" value="Ser/Thr_Kinases-Pseudokinases"/>
</dbReference>
<keyword evidence="4" id="KW-0808">Transferase</keyword>
<feature type="region of interest" description="Disordered" evidence="5">
    <location>
        <begin position="51"/>
        <end position="74"/>
    </location>
</feature>
<keyword evidence="2 3" id="KW-0067">ATP-binding</keyword>
<accession>A0ABR2HHC5</accession>
<dbReference type="InterPro" id="IPR008271">
    <property type="entry name" value="Ser/Thr_kinase_AS"/>
</dbReference>
<comment type="similarity">
    <text evidence="4">Belongs to the protein kinase superfamily.</text>
</comment>
<evidence type="ECO:0000256" key="2">
    <source>
        <dbReference type="ARBA" id="ARBA00022840"/>
    </source>
</evidence>
<dbReference type="PROSITE" id="PS00108">
    <property type="entry name" value="PROTEIN_KINASE_ST"/>
    <property type="match status" value="1"/>
</dbReference>
<dbReference type="InterPro" id="IPR017441">
    <property type="entry name" value="Protein_kinase_ATP_BS"/>
</dbReference>
<dbReference type="Proteomes" id="UP001470230">
    <property type="component" value="Unassembled WGS sequence"/>
</dbReference>
<evidence type="ECO:0000256" key="3">
    <source>
        <dbReference type="PROSITE-ProRule" id="PRU10141"/>
    </source>
</evidence>
<dbReference type="PANTHER" id="PTHR44329">
    <property type="entry name" value="SERINE/THREONINE-PROTEIN KINASE TNNI3K-RELATED"/>
    <property type="match status" value="1"/>
</dbReference>
<dbReference type="EMBL" id="JAPFFF010000029">
    <property type="protein sequence ID" value="KAK8846493.1"/>
    <property type="molecule type" value="Genomic_DNA"/>
</dbReference>
<evidence type="ECO:0000313" key="7">
    <source>
        <dbReference type="EMBL" id="KAK8846493.1"/>
    </source>
</evidence>
<gene>
    <name evidence="7" type="ORF">M9Y10_020516</name>
</gene>
<dbReference type="InterPro" id="IPR000719">
    <property type="entry name" value="Prot_kinase_dom"/>
</dbReference>
<evidence type="ECO:0000256" key="4">
    <source>
        <dbReference type="RuleBase" id="RU000304"/>
    </source>
</evidence>
<name>A0ABR2HHC5_9EUKA</name>
<keyword evidence="4" id="KW-0418">Kinase</keyword>
<dbReference type="Gene3D" id="1.10.510.10">
    <property type="entry name" value="Transferase(Phosphotransferase) domain 1"/>
    <property type="match status" value="1"/>
</dbReference>
<reference evidence="7 8" key="1">
    <citation type="submission" date="2024-04" db="EMBL/GenBank/DDBJ databases">
        <title>Tritrichomonas musculus Genome.</title>
        <authorList>
            <person name="Alves-Ferreira E."/>
            <person name="Grigg M."/>
            <person name="Lorenzi H."/>
            <person name="Galac M."/>
        </authorList>
    </citation>
    <scope>NUCLEOTIDE SEQUENCE [LARGE SCALE GENOMIC DNA]</scope>
    <source>
        <strain evidence="7 8">EAF2021</strain>
    </source>
</reference>
<evidence type="ECO:0000256" key="1">
    <source>
        <dbReference type="ARBA" id="ARBA00022741"/>
    </source>
</evidence>
<sequence>MIYKAAIDYAREINDGEIVELLTKGPNRRMKNLIERNKTLHLKVQRLLRATHLSKNEGRSHPSESQNEAREANGDLQEELKKLKKYLSALNTKTEEIEIVDINEFEEVSVIGEGGTSSVKEVIKRERYAKKELKELSHEKLQRFLAECETLSRLHHPCIIDIVGVNFGDGDHPPSIILSLEPKSLESAISKKELGNDDKNRITVEIVLGMRYIHKRNFMHRDLKPTNILLSKNNEVRISDFGLAKYDDISCSQTKGVGTLRFMAPELCEDGEVSTKYTNKVDVYSFGITLMYIITERYPPFSMRNVVLGIVPTIPAAVVGWVSSLIVRCLSPESEKRPSFDEIFDELKSHNFDLFSEESENQLTSKQRSMKQAIESRVLEIEAFEYQHQ</sequence>
<evidence type="ECO:0000313" key="8">
    <source>
        <dbReference type="Proteomes" id="UP001470230"/>
    </source>
</evidence>
<feature type="domain" description="Protein kinase" evidence="6">
    <location>
        <begin position="105"/>
        <end position="353"/>
    </location>
</feature>
<proteinExistence type="inferred from homology"/>